<proteinExistence type="predicted"/>
<dbReference type="Pfam" id="PF00072">
    <property type="entry name" value="Response_reg"/>
    <property type="match status" value="1"/>
</dbReference>
<keyword evidence="1" id="KW-0597">Phosphoprotein</keyword>
<protein>
    <recommendedName>
        <fullName evidence="2">Response regulatory domain-containing protein</fullName>
    </recommendedName>
</protein>
<reference evidence="3" key="1">
    <citation type="journal article" date="2015" name="Nature">
        <title>Complex archaea that bridge the gap between prokaryotes and eukaryotes.</title>
        <authorList>
            <person name="Spang A."/>
            <person name="Saw J.H."/>
            <person name="Jorgensen S.L."/>
            <person name="Zaremba-Niedzwiedzka K."/>
            <person name="Martijn J."/>
            <person name="Lind A.E."/>
            <person name="van Eijk R."/>
            <person name="Schleper C."/>
            <person name="Guy L."/>
            <person name="Ettema T.J."/>
        </authorList>
    </citation>
    <scope>NUCLEOTIDE SEQUENCE</scope>
</reference>
<dbReference type="InterPro" id="IPR011006">
    <property type="entry name" value="CheY-like_superfamily"/>
</dbReference>
<dbReference type="SMART" id="SM00448">
    <property type="entry name" value="REC"/>
    <property type="match status" value="1"/>
</dbReference>
<feature type="domain" description="Response regulatory" evidence="2">
    <location>
        <begin position="6"/>
        <end position="116"/>
    </location>
</feature>
<dbReference type="PANTHER" id="PTHR44591">
    <property type="entry name" value="STRESS RESPONSE REGULATOR PROTEIN 1"/>
    <property type="match status" value="1"/>
</dbReference>
<dbReference type="PANTHER" id="PTHR44591:SF3">
    <property type="entry name" value="RESPONSE REGULATORY DOMAIN-CONTAINING PROTEIN"/>
    <property type="match status" value="1"/>
</dbReference>
<evidence type="ECO:0000256" key="1">
    <source>
        <dbReference type="ARBA" id="ARBA00022553"/>
    </source>
</evidence>
<sequence>MDERQSVLIVDPSEETREVLQTALERRGVRIFSANRAKQGLELARRHHPDLIVLDLELDDTAEDHCDRFAEQSHVNHTPMVMLGTVRRNKNELPYGEFVAKPYHYGPLIRRIEELLRCSGESPPVEGGEG</sequence>
<accession>A0A0F8Y0X1</accession>
<dbReference type="SUPFAM" id="SSF52172">
    <property type="entry name" value="CheY-like"/>
    <property type="match status" value="1"/>
</dbReference>
<name>A0A0F8Y0X1_9ZZZZ</name>
<organism evidence="3">
    <name type="scientific">marine sediment metagenome</name>
    <dbReference type="NCBI Taxonomy" id="412755"/>
    <lineage>
        <taxon>unclassified sequences</taxon>
        <taxon>metagenomes</taxon>
        <taxon>ecological metagenomes</taxon>
    </lineage>
</organism>
<comment type="caution">
    <text evidence="3">The sequence shown here is derived from an EMBL/GenBank/DDBJ whole genome shotgun (WGS) entry which is preliminary data.</text>
</comment>
<dbReference type="Gene3D" id="3.40.50.2300">
    <property type="match status" value="1"/>
</dbReference>
<gene>
    <name evidence="3" type="ORF">LCGC14_2877920</name>
</gene>
<dbReference type="GO" id="GO:0000160">
    <property type="term" value="P:phosphorelay signal transduction system"/>
    <property type="evidence" value="ECO:0007669"/>
    <property type="project" value="InterPro"/>
</dbReference>
<evidence type="ECO:0000313" key="3">
    <source>
        <dbReference type="EMBL" id="KKK75022.1"/>
    </source>
</evidence>
<dbReference type="PROSITE" id="PS50110">
    <property type="entry name" value="RESPONSE_REGULATORY"/>
    <property type="match status" value="1"/>
</dbReference>
<evidence type="ECO:0000259" key="2">
    <source>
        <dbReference type="PROSITE" id="PS50110"/>
    </source>
</evidence>
<dbReference type="InterPro" id="IPR050595">
    <property type="entry name" value="Bact_response_regulator"/>
</dbReference>
<dbReference type="AlphaFoldDB" id="A0A0F8Y0X1"/>
<dbReference type="EMBL" id="LAZR01056050">
    <property type="protein sequence ID" value="KKK75022.1"/>
    <property type="molecule type" value="Genomic_DNA"/>
</dbReference>
<dbReference type="InterPro" id="IPR001789">
    <property type="entry name" value="Sig_transdc_resp-reg_receiver"/>
</dbReference>